<dbReference type="Pfam" id="PF07542">
    <property type="entry name" value="ATP12"/>
    <property type="match status" value="1"/>
</dbReference>
<comment type="similarity">
    <text evidence="1">Belongs to the ATP12 family.</text>
</comment>
<dbReference type="Gene3D" id="1.10.3580.10">
    <property type="entry name" value="ATP12 ATPase"/>
    <property type="match status" value="1"/>
</dbReference>
<dbReference type="EMBL" id="CP106738">
    <property type="protein sequence ID" value="UXX84805.1"/>
    <property type="molecule type" value="Genomic_DNA"/>
</dbReference>
<protein>
    <submittedName>
        <fullName evidence="4">ATPase</fullName>
    </submittedName>
</protein>
<gene>
    <name evidence="4" type="ORF">N7U68_09280</name>
</gene>
<dbReference type="InterPro" id="IPR023335">
    <property type="entry name" value="ATP12_ortho_dom_sf"/>
</dbReference>
<accession>A0ABY6DFH0</accession>
<evidence type="ECO:0000256" key="1">
    <source>
        <dbReference type="ARBA" id="ARBA00008231"/>
    </source>
</evidence>
<dbReference type="InterPro" id="IPR042272">
    <property type="entry name" value="ATP12_ATP_synth-F1-assembly_N"/>
</dbReference>
<evidence type="ECO:0000313" key="5">
    <source>
        <dbReference type="Proteomes" id="UP001064087"/>
    </source>
</evidence>
<organism evidence="4 5">
    <name type="scientific">Roseovarius pelagicus</name>
    <dbReference type="NCBI Taxonomy" id="2980108"/>
    <lineage>
        <taxon>Bacteria</taxon>
        <taxon>Pseudomonadati</taxon>
        <taxon>Pseudomonadota</taxon>
        <taxon>Alphaproteobacteria</taxon>
        <taxon>Rhodobacterales</taxon>
        <taxon>Roseobacteraceae</taxon>
        <taxon>Roseovarius</taxon>
    </lineage>
</organism>
<evidence type="ECO:0000313" key="4">
    <source>
        <dbReference type="EMBL" id="UXX84805.1"/>
    </source>
</evidence>
<dbReference type="Proteomes" id="UP001064087">
    <property type="component" value="Chromosome"/>
</dbReference>
<evidence type="ECO:0000256" key="2">
    <source>
        <dbReference type="ARBA" id="ARBA00022946"/>
    </source>
</evidence>
<dbReference type="Gene3D" id="3.30.2180.10">
    <property type="entry name" value="ATP12-like"/>
    <property type="match status" value="1"/>
</dbReference>
<dbReference type="PANTHER" id="PTHR21013">
    <property type="entry name" value="ATP SYNTHASE MITOCHONDRIAL F1 COMPLEX ASSEMBLY FACTOR 2/ATP12 PROTEIN, MITOCHONDRIAL PRECURSOR"/>
    <property type="match status" value="1"/>
</dbReference>
<dbReference type="PANTHER" id="PTHR21013:SF10">
    <property type="entry name" value="ATP SYNTHASE MITOCHONDRIAL F1 COMPLEX ASSEMBLY FACTOR 2"/>
    <property type="match status" value="1"/>
</dbReference>
<keyword evidence="2" id="KW-0809">Transit peptide</keyword>
<dbReference type="InterPro" id="IPR011419">
    <property type="entry name" value="ATP12_ATP_synth-F1-assembly"/>
</dbReference>
<proteinExistence type="inferred from homology"/>
<dbReference type="SUPFAM" id="SSF160909">
    <property type="entry name" value="ATP12-like"/>
    <property type="match status" value="1"/>
</dbReference>
<keyword evidence="5" id="KW-1185">Reference proteome</keyword>
<reference evidence="4" key="1">
    <citation type="submission" date="2022-10" db="EMBL/GenBank/DDBJ databases">
        <title>Roseovarius pelagicus sp. nov., isolated from Arctic seawater.</title>
        <authorList>
            <person name="Hong Y.W."/>
            <person name="Hwang C.Y."/>
        </authorList>
    </citation>
    <scope>NUCLEOTIDE SEQUENCE</scope>
    <source>
        <strain evidence="4">HL-MP18</strain>
    </source>
</reference>
<dbReference type="RefSeq" id="WP_165196157.1">
    <property type="nucleotide sequence ID" value="NZ_CP106738.1"/>
</dbReference>
<sequence>MSDWKAKRFWKKAQVTDEVGGYGVALDARPVNTPGKLRLIVPTRAMAEAIAAEWDAQEEHINPNTMPVTRSANSALEKVGVQHGAVADMIADYGDSDLLCYRATSPQELVARQAAGWDPLLAWADSELDVRLAVHPGVMHQSQNPEMLQKLRTEVHAQDNFALTALHDLVSLSGSLIIGLAAQRESQPIETLWKLSRIDEDWQTELWGEDDDANAQTARKAEAFLHAKRFFDLSRVADHGHLVS</sequence>
<name>A0ABY6DFH0_9RHOB</name>
<keyword evidence="3" id="KW-0143">Chaperone</keyword>
<evidence type="ECO:0000256" key="3">
    <source>
        <dbReference type="ARBA" id="ARBA00023186"/>
    </source>
</evidence>